<dbReference type="GO" id="GO:0003700">
    <property type="term" value="F:DNA-binding transcription factor activity"/>
    <property type="evidence" value="ECO:0007669"/>
    <property type="project" value="TreeGrafter"/>
</dbReference>
<evidence type="ECO:0000313" key="6">
    <source>
        <dbReference type="Proteomes" id="UP000504844"/>
    </source>
</evidence>
<feature type="domain" description="HTH lacI-type" evidence="4">
    <location>
        <begin position="9"/>
        <end position="63"/>
    </location>
</feature>
<dbReference type="RefSeq" id="WP_173533071.1">
    <property type="nucleotide sequence ID" value="NZ_CP054143.1"/>
</dbReference>
<dbReference type="PROSITE" id="PS50932">
    <property type="entry name" value="HTH_LACI_2"/>
    <property type="match status" value="1"/>
</dbReference>
<evidence type="ECO:0000259" key="4">
    <source>
        <dbReference type="PROSITE" id="PS50932"/>
    </source>
</evidence>
<dbReference type="CDD" id="cd01575">
    <property type="entry name" value="PBP1_GntR"/>
    <property type="match status" value="1"/>
</dbReference>
<dbReference type="SUPFAM" id="SSF47413">
    <property type="entry name" value="lambda repressor-like DNA-binding domains"/>
    <property type="match status" value="1"/>
</dbReference>
<protein>
    <submittedName>
        <fullName evidence="5">LacI family DNA-binding transcriptional regulator</fullName>
    </submittedName>
</protein>
<evidence type="ECO:0000256" key="2">
    <source>
        <dbReference type="ARBA" id="ARBA00023125"/>
    </source>
</evidence>
<keyword evidence="1" id="KW-0805">Transcription regulation</keyword>
<organism evidence="5 6">
    <name type="scientific">Deefgea piscis</name>
    <dbReference type="NCBI Taxonomy" id="2739061"/>
    <lineage>
        <taxon>Bacteria</taxon>
        <taxon>Pseudomonadati</taxon>
        <taxon>Pseudomonadota</taxon>
        <taxon>Betaproteobacteria</taxon>
        <taxon>Neisseriales</taxon>
        <taxon>Chitinibacteraceae</taxon>
        <taxon>Deefgea</taxon>
    </lineage>
</organism>
<dbReference type="InterPro" id="IPR046335">
    <property type="entry name" value="LacI/GalR-like_sensor"/>
</dbReference>
<dbReference type="KEGG" id="dee:HQN60_07535"/>
<keyword evidence="6" id="KW-1185">Reference proteome</keyword>
<keyword evidence="2 5" id="KW-0238">DNA-binding</keyword>
<sequence length="342" mass="37298">MRSRFKPAVKLDDVAAHSGVSPSTVSLYMRHPDKVSAKSAEKISRAIEELGYVRNKIASQFTGGARLSMAVIVPSVANIIFGEAVQLIEKIVSEEGFQLLIASHNHSLEKEEAQVRSFLEWSPAAIALAGPEHTDATIKMLQQSGVPVVQMWQVEGQRFPAQVGVDHFSIGYHATRYLYETGCQKVAFFTTRFEEDVRAGKRYTGYLKAVAEQDQLPIVVNVPQSDNIYTATRPLLLKTMIKERGLDGIVASNDGIGAALLIEAADKGIAVPDKLSVLGFGDFPISAHLAPASLSTININAPCIAETTGKMMLRMNRDIDYQGDIVDVGYEIIPRGSTRLVI</sequence>
<evidence type="ECO:0000313" key="5">
    <source>
        <dbReference type="EMBL" id="QKJ66567.1"/>
    </source>
</evidence>
<accession>A0A6M8SXW4</accession>
<dbReference type="GO" id="GO:0000976">
    <property type="term" value="F:transcription cis-regulatory region binding"/>
    <property type="evidence" value="ECO:0007669"/>
    <property type="project" value="TreeGrafter"/>
</dbReference>
<dbReference type="Gene3D" id="1.10.260.40">
    <property type="entry name" value="lambda repressor-like DNA-binding domains"/>
    <property type="match status" value="1"/>
</dbReference>
<evidence type="ECO:0000256" key="3">
    <source>
        <dbReference type="ARBA" id="ARBA00023163"/>
    </source>
</evidence>
<dbReference type="Pfam" id="PF13377">
    <property type="entry name" value="Peripla_BP_3"/>
    <property type="match status" value="1"/>
</dbReference>
<dbReference type="CDD" id="cd01392">
    <property type="entry name" value="HTH_LacI"/>
    <property type="match status" value="1"/>
</dbReference>
<reference evidence="5 6" key="1">
    <citation type="submission" date="2020-05" db="EMBL/GenBank/DDBJ databases">
        <title>Complete genome sequence of Deefgea sp. D17.</title>
        <authorList>
            <person name="Bae J.-W."/>
            <person name="Han J.E."/>
        </authorList>
    </citation>
    <scope>NUCLEOTIDE SEQUENCE [LARGE SCALE GENOMIC DNA]</scope>
    <source>
        <strain evidence="5 6">D17</strain>
    </source>
</reference>
<dbReference type="PANTHER" id="PTHR30146:SF33">
    <property type="entry name" value="TRANSCRIPTIONAL REGULATOR"/>
    <property type="match status" value="1"/>
</dbReference>
<gene>
    <name evidence="5" type="ORF">HQN60_07535</name>
</gene>
<dbReference type="InterPro" id="IPR010982">
    <property type="entry name" value="Lambda_DNA-bd_dom_sf"/>
</dbReference>
<evidence type="ECO:0000256" key="1">
    <source>
        <dbReference type="ARBA" id="ARBA00023015"/>
    </source>
</evidence>
<proteinExistence type="predicted"/>
<dbReference type="InterPro" id="IPR000843">
    <property type="entry name" value="HTH_LacI"/>
</dbReference>
<dbReference type="SMART" id="SM00354">
    <property type="entry name" value="HTH_LACI"/>
    <property type="match status" value="1"/>
</dbReference>
<dbReference type="InterPro" id="IPR028082">
    <property type="entry name" value="Peripla_BP_I"/>
</dbReference>
<name>A0A6M8SXW4_9NEIS</name>
<keyword evidence="3" id="KW-0804">Transcription</keyword>
<dbReference type="Pfam" id="PF00356">
    <property type="entry name" value="LacI"/>
    <property type="match status" value="1"/>
</dbReference>
<dbReference type="EMBL" id="CP054143">
    <property type="protein sequence ID" value="QKJ66567.1"/>
    <property type="molecule type" value="Genomic_DNA"/>
</dbReference>
<dbReference type="Gene3D" id="3.40.50.2300">
    <property type="match status" value="2"/>
</dbReference>
<dbReference type="AlphaFoldDB" id="A0A6M8SXW4"/>
<dbReference type="Proteomes" id="UP000504844">
    <property type="component" value="Chromosome"/>
</dbReference>
<dbReference type="SUPFAM" id="SSF53822">
    <property type="entry name" value="Periplasmic binding protein-like I"/>
    <property type="match status" value="1"/>
</dbReference>
<dbReference type="PANTHER" id="PTHR30146">
    <property type="entry name" value="LACI-RELATED TRANSCRIPTIONAL REPRESSOR"/>
    <property type="match status" value="1"/>
</dbReference>